<keyword evidence="4 5" id="KW-0408">Iron</keyword>
<dbReference type="EMBL" id="JACDUR010000003">
    <property type="protein sequence ID" value="MBA2891450.1"/>
    <property type="molecule type" value="Genomic_DNA"/>
</dbReference>
<dbReference type="Gene3D" id="3.60.130.10">
    <property type="entry name" value="Clavaminate synthase-like"/>
    <property type="match status" value="1"/>
</dbReference>
<protein>
    <submittedName>
        <fullName evidence="7">Fe(II)/alpha-ketoglutarate-dependent arginine beta-hydroxylase</fullName>
    </submittedName>
</protein>
<dbReference type="InterPro" id="IPR014503">
    <property type="entry name" value="Clavaminate_syn-like"/>
</dbReference>
<evidence type="ECO:0000256" key="1">
    <source>
        <dbReference type="ARBA" id="ARBA00008425"/>
    </source>
</evidence>
<evidence type="ECO:0000256" key="2">
    <source>
        <dbReference type="ARBA" id="ARBA00022723"/>
    </source>
</evidence>
<evidence type="ECO:0000256" key="4">
    <source>
        <dbReference type="ARBA" id="ARBA00023004"/>
    </source>
</evidence>
<dbReference type="GO" id="GO:0005506">
    <property type="term" value="F:iron ion binding"/>
    <property type="evidence" value="ECO:0007669"/>
    <property type="project" value="InterPro"/>
</dbReference>
<comment type="similarity">
    <text evidence="1">Belongs to the clavaminate synthase family.</text>
</comment>
<evidence type="ECO:0000259" key="6">
    <source>
        <dbReference type="Pfam" id="PF02668"/>
    </source>
</evidence>
<evidence type="ECO:0000313" key="7">
    <source>
        <dbReference type="EMBL" id="MBA2891450.1"/>
    </source>
</evidence>
<sequence>MSAETVEYLLDGKEVDAITAVAERVRVLGEDPADPGFFDRCWHIREELPVGLRRFLEDFRRTEPAGMCLVHGFPVDDEAVGPTPGHWSAPGQSAAASDAEIYLALCGMVLGEPFAWSTLQAGRMVQNIVPIPGDEMHQSGHGSQSLLEFHTEDGFHPLRCDYLLLFGLRNHDAVPTTVASVRDLELSQDQAGLLSRPRFHILPDDEHLRQLEASQPGHPALALMREMRRSPEAVSVLIGEPSRPYLRLDRPFMTCVDGDQAAENALDALVAELEAKQQDVVVGQGSLLIVDNYLAVHGRKPFTPRYDGTDRWLKKLTVSRNLRRSIGNRATASPRVIF</sequence>
<dbReference type="InterPro" id="IPR053447">
    <property type="entry name" value="Alpha-KG_dependent_hydroxylase"/>
</dbReference>
<dbReference type="Pfam" id="PF02668">
    <property type="entry name" value="TauD"/>
    <property type="match status" value="1"/>
</dbReference>
<reference evidence="7 8" key="1">
    <citation type="submission" date="2020-07" db="EMBL/GenBank/DDBJ databases">
        <title>Genomic Encyclopedia of Type Strains, Phase IV (KMG-IV): sequencing the most valuable type-strain genomes for metagenomic binning, comparative biology and taxonomic classification.</title>
        <authorList>
            <person name="Goeker M."/>
        </authorList>
    </citation>
    <scope>NUCLEOTIDE SEQUENCE [LARGE SCALE GENOMIC DNA]</scope>
    <source>
        <strain evidence="7 8">DSM 45533</strain>
    </source>
</reference>
<dbReference type="GO" id="GO:0016491">
    <property type="term" value="F:oxidoreductase activity"/>
    <property type="evidence" value="ECO:0007669"/>
    <property type="project" value="UniProtKB-KW"/>
</dbReference>
<dbReference type="RefSeq" id="WP_181610245.1">
    <property type="nucleotide sequence ID" value="NZ_BAABAM010000002.1"/>
</dbReference>
<dbReference type="NCBIfam" id="NF041363">
    <property type="entry name" value="GntD_guanitoxin"/>
    <property type="match status" value="1"/>
</dbReference>
<dbReference type="SUPFAM" id="SSF51197">
    <property type="entry name" value="Clavaminate synthase-like"/>
    <property type="match status" value="1"/>
</dbReference>
<organism evidence="7 8">
    <name type="scientific">Nonomuraea soli</name>
    <dbReference type="NCBI Taxonomy" id="1032476"/>
    <lineage>
        <taxon>Bacteria</taxon>
        <taxon>Bacillati</taxon>
        <taxon>Actinomycetota</taxon>
        <taxon>Actinomycetes</taxon>
        <taxon>Streptosporangiales</taxon>
        <taxon>Streptosporangiaceae</taxon>
        <taxon>Nonomuraea</taxon>
    </lineage>
</organism>
<evidence type="ECO:0000256" key="3">
    <source>
        <dbReference type="ARBA" id="ARBA00023002"/>
    </source>
</evidence>
<gene>
    <name evidence="7" type="ORF">HNR30_002791</name>
</gene>
<feature type="domain" description="TauD/TfdA-like" evidence="6">
    <location>
        <begin position="241"/>
        <end position="316"/>
    </location>
</feature>
<name>A0A7W0CHU9_9ACTN</name>
<dbReference type="Proteomes" id="UP000530928">
    <property type="component" value="Unassembled WGS sequence"/>
</dbReference>
<dbReference type="AlphaFoldDB" id="A0A7W0CHU9"/>
<keyword evidence="3" id="KW-0560">Oxidoreductase</keyword>
<evidence type="ECO:0000256" key="5">
    <source>
        <dbReference type="PIRSR" id="PIRSR019543-2"/>
    </source>
</evidence>
<feature type="binding site" evidence="5">
    <location>
        <position position="152"/>
    </location>
    <ligand>
        <name>Fe cation</name>
        <dbReference type="ChEBI" id="CHEBI:24875"/>
    </ligand>
</feature>
<feature type="binding site" evidence="5">
    <location>
        <position position="150"/>
    </location>
    <ligand>
        <name>Fe cation</name>
        <dbReference type="ChEBI" id="CHEBI:24875"/>
    </ligand>
</feature>
<dbReference type="InterPro" id="IPR003819">
    <property type="entry name" value="TauD/TfdA-like"/>
</dbReference>
<proteinExistence type="inferred from homology"/>
<keyword evidence="8" id="KW-1185">Reference proteome</keyword>
<evidence type="ECO:0000313" key="8">
    <source>
        <dbReference type="Proteomes" id="UP000530928"/>
    </source>
</evidence>
<dbReference type="InterPro" id="IPR042098">
    <property type="entry name" value="TauD-like_sf"/>
</dbReference>
<dbReference type="PIRSF" id="PIRSF019543">
    <property type="entry name" value="Clavaminate_syn"/>
    <property type="match status" value="1"/>
</dbReference>
<accession>A0A7W0CHU9</accession>
<keyword evidence="2 5" id="KW-0479">Metal-binding</keyword>
<comment type="caution">
    <text evidence="7">The sequence shown here is derived from an EMBL/GenBank/DDBJ whole genome shotgun (WGS) entry which is preliminary data.</text>
</comment>